<name>A0ABR0FIB3_9PEZI</name>
<dbReference type="RefSeq" id="XP_062732682.1">
    <property type="nucleotide sequence ID" value="XM_062872694.1"/>
</dbReference>
<proteinExistence type="predicted"/>
<gene>
    <name evidence="1" type="ORF">QC761_0070640</name>
</gene>
<dbReference type="GeneID" id="87891951"/>
<evidence type="ECO:0000313" key="2">
    <source>
        <dbReference type="Proteomes" id="UP001322138"/>
    </source>
</evidence>
<reference evidence="1 2" key="1">
    <citation type="journal article" date="2023" name="bioRxiv">
        <title>High-quality genome assemblies of four members of thePodospora anserinaspecies complex.</title>
        <authorList>
            <person name="Ament-Velasquez S.L."/>
            <person name="Vogan A.A."/>
            <person name="Wallerman O."/>
            <person name="Hartmann F."/>
            <person name="Gautier V."/>
            <person name="Silar P."/>
            <person name="Giraud T."/>
            <person name="Johannesson H."/>
        </authorList>
    </citation>
    <scope>NUCLEOTIDE SEQUENCE [LARGE SCALE GENOMIC DNA]</scope>
    <source>
        <strain evidence="1 2">CBS 112042</strain>
    </source>
</reference>
<dbReference type="EMBL" id="JAFFGZ010000006">
    <property type="protein sequence ID" value="KAK4643706.1"/>
    <property type="molecule type" value="Genomic_DNA"/>
</dbReference>
<accession>A0ABR0FIB3</accession>
<sequence>MAWLLTELSNARGESVFTVQIATKVTIQKSSSGFIDSLKTLGPVKSSSSNNASWIQPHSG</sequence>
<dbReference type="Proteomes" id="UP001322138">
    <property type="component" value="Unassembled WGS sequence"/>
</dbReference>
<keyword evidence="2" id="KW-1185">Reference proteome</keyword>
<organism evidence="1 2">
    <name type="scientific">Podospora bellae-mahoneyi</name>
    <dbReference type="NCBI Taxonomy" id="2093777"/>
    <lineage>
        <taxon>Eukaryota</taxon>
        <taxon>Fungi</taxon>
        <taxon>Dikarya</taxon>
        <taxon>Ascomycota</taxon>
        <taxon>Pezizomycotina</taxon>
        <taxon>Sordariomycetes</taxon>
        <taxon>Sordariomycetidae</taxon>
        <taxon>Sordariales</taxon>
        <taxon>Podosporaceae</taxon>
        <taxon>Podospora</taxon>
    </lineage>
</organism>
<protein>
    <submittedName>
        <fullName evidence="1">Uncharacterized protein</fullName>
    </submittedName>
</protein>
<comment type="caution">
    <text evidence="1">The sequence shown here is derived from an EMBL/GenBank/DDBJ whole genome shotgun (WGS) entry which is preliminary data.</text>
</comment>
<evidence type="ECO:0000313" key="1">
    <source>
        <dbReference type="EMBL" id="KAK4643706.1"/>
    </source>
</evidence>